<name>A0A388LAT5_CHABU</name>
<dbReference type="OrthoDB" id="539138at2759"/>
<feature type="domain" description="DUF4455" evidence="1">
    <location>
        <begin position="2"/>
        <end position="182"/>
    </location>
</feature>
<evidence type="ECO:0000313" key="2">
    <source>
        <dbReference type="EMBL" id="GBG79421.1"/>
    </source>
</evidence>
<dbReference type="Gramene" id="GBG79421">
    <property type="protein sequence ID" value="GBG79421"/>
    <property type="gene ID" value="CBR_g29568"/>
</dbReference>
<gene>
    <name evidence="2" type="ORF">CBR_g29568</name>
</gene>
<dbReference type="STRING" id="69332.A0A388LAT5"/>
<protein>
    <recommendedName>
        <fullName evidence="1">DUF4455 domain-containing protein</fullName>
    </recommendedName>
</protein>
<evidence type="ECO:0000259" key="1">
    <source>
        <dbReference type="Pfam" id="PF14643"/>
    </source>
</evidence>
<dbReference type="EMBL" id="BFEA01000319">
    <property type="protein sequence ID" value="GBG79421.1"/>
    <property type="molecule type" value="Genomic_DNA"/>
</dbReference>
<evidence type="ECO:0000313" key="3">
    <source>
        <dbReference type="Proteomes" id="UP000265515"/>
    </source>
</evidence>
<organism evidence="2 3">
    <name type="scientific">Chara braunii</name>
    <name type="common">Braun's stonewort</name>
    <dbReference type="NCBI Taxonomy" id="69332"/>
    <lineage>
        <taxon>Eukaryota</taxon>
        <taxon>Viridiplantae</taxon>
        <taxon>Streptophyta</taxon>
        <taxon>Charophyceae</taxon>
        <taxon>Charales</taxon>
        <taxon>Characeae</taxon>
        <taxon>Chara</taxon>
    </lineage>
</organism>
<sequence length="225" mass="26158">MVTDGKIERQVEEESLSVDRTILINRRAHADLLKKLKLREVQLESERLELWEKSFIRWRSLKAKFKIDQFKLRLATDEFAAPPQRQSMLHALQGDQERTYQTLTEQYSKLQSILPPSHFSESVATRWGTHLKIIANEWLERVVRHCGRLKEQEVEIDKNAQGLYVLLEEDVRKYEENPTDSTVASLQVSELMSFIGWQSYLLSGKASTSTGDRGTVLHAAYHQFN</sequence>
<proteinExistence type="predicted"/>
<comment type="caution">
    <text evidence="2">The sequence shown here is derived from an EMBL/GenBank/DDBJ whole genome shotgun (WGS) entry which is preliminary data.</text>
</comment>
<reference evidence="2 3" key="1">
    <citation type="journal article" date="2018" name="Cell">
        <title>The Chara Genome: Secondary Complexity and Implications for Plant Terrestrialization.</title>
        <authorList>
            <person name="Nishiyama T."/>
            <person name="Sakayama H."/>
            <person name="Vries J.D."/>
            <person name="Buschmann H."/>
            <person name="Saint-Marcoux D."/>
            <person name="Ullrich K.K."/>
            <person name="Haas F.B."/>
            <person name="Vanderstraeten L."/>
            <person name="Becker D."/>
            <person name="Lang D."/>
            <person name="Vosolsobe S."/>
            <person name="Rombauts S."/>
            <person name="Wilhelmsson P.K.I."/>
            <person name="Janitza P."/>
            <person name="Kern R."/>
            <person name="Heyl A."/>
            <person name="Rumpler F."/>
            <person name="Villalobos L.I.A.C."/>
            <person name="Clay J.M."/>
            <person name="Skokan R."/>
            <person name="Toyoda A."/>
            <person name="Suzuki Y."/>
            <person name="Kagoshima H."/>
            <person name="Schijlen E."/>
            <person name="Tajeshwar N."/>
            <person name="Catarino B."/>
            <person name="Hetherington A.J."/>
            <person name="Saltykova A."/>
            <person name="Bonnot C."/>
            <person name="Breuninger H."/>
            <person name="Symeonidi A."/>
            <person name="Radhakrishnan G.V."/>
            <person name="Van Nieuwerburgh F."/>
            <person name="Deforce D."/>
            <person name="Chang C."/>
            <person name="Karol K.G."/>
            <person name="Hedrich R."/>
            <person name="Ulvskov P."/>
            <person name="Glockner G."/>
            <person name="Delwiche C.F."/>
            <person name="Petrasek J."/>
            <person name="Van de Peer Y."/>
            <person name="Friml J."/>
            <person name="Beilby M."/>
            <person name="Dolan L."/>
            <person name="Kohara Y."/>
            <person name="Sugano S."/>
            <person name="Fujiyama A."/>
            <person name="Delaux P.-M."/>
            <person name="Quint M."/>
            <person name="TheiBen G."/>
            <person name="Hagemann M."/>
            <person name="Harholt J."/>
            <person name="Dunand C."/>
            <person name="Zachgo S."/>
            <person name="Langdale J."/>
            <person name="Maumus F."/>
            <person name="Straeten D.V.D."/>
            <person name="Gould S.B."/>
            <person name="Rensing S.A."/>
        </authorList>
    </citation>
    <scope>NUCLEOTIDE SEQUENCE [LARGE SCALE GENOMIC DNA]</scope>
    <source>
        <strain evidence="2 3">S276</strain>
    </source>
</reference>
<dbReference type="Pfam" id="PF14643">
    <property type="entry name" value="DUF4455"/>
    <property type="match status" value="1"/>
</dbReference>
<dbReference type="Proteomes" id="UP000265515">
    <property type="component" value="Unassembled WGS sequence"/>
</dbReference>
<dbReference type="AlphaFoldDB" id="A0A388LAT5"/>
<keyword evidence="3" id="KW-1185">Reference proteome</keyword>
<dbReference type="InterPro" id="IPR028089">
    <property type="entry name" value="DUF4455"/>
</dbReference>
<accession>A0A388LAT5</accession>